<evidence type="ECO:0000313" key="2">
    <source>
        <dbReference type="Proteomes" id="UP000076925"/>
    </source>
</evidence>
<reference evidence="1 2" key="1">
    <citation type="journal article" date="2013" name="Genome Biol. Evol.">
        <title>Genomes of Stigonematalean cyanobacteria (subsection V) and the evolution of oxygenic photosynthesis from prokaryotes to plastids.</title>
        <authorList>
            <person name="Dagan T."/>
            <person name="Roettger M."/>
            <person name="Stucken K."/>
            <person name="Landan G."/>
            <person name="Koch R."/>
            <person name="Major P."/>
            <person name="Gould S.B."/>
            <person name="Goremykin V.V."/>
            <person name="Rippka R."/>
            <person name="Tandeau de Marsac N."/>
            <person name="Gugger M."/>
            <person name="Lockhart P.J."/>
            <person name="Allen J.F."/>
            <person name="Brune I."/>
            <person name="Maus I."/>
            <person name="Puhler A."/>
            <person name="Martin W.F."/>
        </authorList>
    </citation>
    <scope>NUCLEOTIDE SEQUENCE [LARGE SCALE GENOMIC DNA]</scope>
    <source>
        <strain evidence="1 2">PCC 7110</strain>
    </source>
</reference>
<dbReference type="PANTHER" id="PTHR35841">
    <property type="entry name" value="PHOSPHONATES-BINDING PERIPLASMIC PROTEIN"/>
    <property type="match status" value="1"/>
</dbReference>
<dbReference type="AlphaFoldDB" id="A0A139WTM3"/>
<comment type="caution">
    <text evidence="1">The sequence shown here is derived from an EMBL/GenBank/DDBJ whole genome shotgun (WGS) entry which is preliminary data.</text>
</comment>
<sequence>MAELNKLRAISYLAPNLFHFYNAVVAYVGRILGVETQLHQGECDPLQDPLLIKNQLDLAFICGLPLIQYCQVVPNQLQVLVAPVMKATRYQNQPIYFSDVIVNAASGLTKFEDLALKSFCYNDLGSNSGYNLVCDRLIQSEHSKNFFSQAIQSGSHQRSIEWVVNRRVDCAAIDSVVLEQEIRHFPELSHQLRVVQVLGPSPIPPLVVAQHLGASLIEQLQLALLQPDAELQAVMEEVGVQRFAVVELEEYKVLAENFSSRTREFL</sequence>
<dbReference type="Pfam" id="PF12974">
    <property type="entry name" value="Phosphonate-bd"/>
    <property type="match status" value="1"/>
</dbReference>
<accession>A0A139WTM3</accession>
<dbReference type="Proteomes" id="UP000076925">
    <property type="component" value="Unassembled WGS sequence"/>
</dbReference>
<protein>
    <submittedName>
        <fullName evidence="1">Phosphate ABC transporter substrate-binding protein</fullName>
    </submittedName>
</protein>
<dbReference type="STRING" id="128403.WA1_07705"/>
<dbReference type="OrthoDB" id="9802896at2"/>
<dbReference type="Gene3D" id="3.40.190.10">
    <property type="entry name" value="Periplasmic binding protein-like II"/>
    <property type="match status" value="2"/>
</dbReference>
<keyword evidence="2" id="KW-1185">Reference proteome</keyword>
<dbReference type="SUPFAM" id="SSF53850">
    <property type="entry name" value="Periplasmic binding protein-like II"/>
    <property type="match status" value="1"/>
</dbReference>
<proteinExistence type="predicted"/>
<organism evidence="1 2">
    <name type="scientific">Scytonema hofmannii PCC 7110</name>
    <dbReference type="NCBI Taxonomy" id="128403"/>
    <lineage>
        <taxon>Bacteria</taxon>
        <taxon>Bacillati</taxon>
        <taxon>Cyanobacteriota</taxon>
        <taxon>Cyanophyceae</taxon>
        <taxon>Nostocales</taxon>
        <taxon>Scytonemataceae</taxon>
        <taxon>Scytonema</taxon>
    </lineage>
</organism>
<dbReference type="EMBL" id="ANNX02000051">
    <property type="protein sequence ID" value="KYC35781.1"/>
    <property type="molecule type" value="Genomic_DNA"/>
</dbReference>
<dbReference type="PANTHER" id="PTHR35841:SF1">
    <property type="entry name" value="PHOSPHONATES-BINDING PERIPLASMIC PROTEIN"/>
    <property type="match status" value="1"/>
</dbReference>
<name>A0A139WTM3_9CYAN</name>
<gene>
    <name evidence="1" type="ORF">WA1_07705</name>
</gene>
<evidence type="ECO:0000313" key="1">
    <source>
        <dbReference type="EMBL" id="KYC35781.1"/>
    </source>
</evidence>